<comment type="caution">
    <text evidence="3">The sequence shown here is derived from an EMBL/GenBank/DDBJ whole genome shotgun (WGS) entry which is preliminary data.</text>
</comment>
<proteinExistence type="predicted"/>
<keyword evidence="1" id="KW-0040">ANK repeat</keyword>
<evidence type="ECO:0000256" key="1">
    <source>
        <dbReference type="PROSITE-ProRule" id="PRU00023"/>
    </source>
</evidence>
<protein>
    <recommendedName>
        <fullName evidence="5">Ankyrin repeat domain-containing protein</fullName>
    </recommendedName>
</protein>
<dbReference type="AlphaFoldDB" id="A0A9P5N4Z8"/>
<evidence type="ECO:0000256" key="2">
    <source>
        <dbReference type="SAM" id="MobiDB-lite"/>
    </source>
</evidence>
<dbReference type="InterPro" id="IPR002110">
    <property type="entry name" value="Ankyrin_rpt"/>
</dbReference>
<feature type="compositionally biased region" description="Polar residues" evidence="2">
    <location>
        <begin position="97"/>
        <end position="107"/>
    </location>
</feature>
<feature type="region of interest" description="Disordered" evidence="2">
    <location>
        <begin position="91"/>
        <end position="111"/>
    </location>
</feature>
<dbReference type="Gene3D" id="1.25.40.20">
    <property type="entry name" value="Ankyrin repeat-containing domain"/>
    <property type="match status" value="1"/>
</dbReference>
<dbReference type="InterPro" id="IPR036770">
    <property type="entry name" value="Ankyrin_rpt-contain_sf"/>
</dbReference>
<keyword evidence="4" id="KW-1185">Reference proteome</keyword>
<gene>
    <name evidence="3" type="ORF">DFH94DRAFT_791512</name>
</gene>
<reference evidence="3" key="2">
    <citation type="journal article" date="2020" name="Nat. Commun.">
        <title>Large-scale genome sequencing of mycorrhizal fungi provides insights into the early evolution of symbiotic traits.</title>
        <authorList>
            <person name="Miyauchi S."/>
            <person name="Kiss E."/>
            <person name="Kuo A."/>
            <person name="Drula E."/>
            <person name="Kohler A."/>
            <person name="Sanchez-Garcia M."/>
            <person name="Morin E."/>
            <person name="Andreopoulos B."/>
            <person name="Barry K.W."/>
            <person name="Bonito G."/>
            <person name="Buee M."/>
            <person name="Carver A."/>
            <person name="Chen C."/>
            <person name="Cichocki N."/>
            <person name="Clum A."/>
            <person name="Culley D."/>
            <person name="Crous P.W."/>
            <person name="Fauchery L."/>
            <person name="Girlanda M."/>
            <person name="Hayes R.D."/>
            <person name="Keri Z."/>
            <person name="LaButti K."/>
            <person name="Lipzen A."/>
            <person name="Lombard V."/>
            <person name="Magnuson J."/>
            <person name="Maillard F."/>
            <person name="Murat C."/>
            <person name="Nolan M."/>
            <person name="Ohm R.A."/>
            <person name="Pangilinan J."/>
            <person name="Pereira M.F."/>
            <person name="Perotto S."/>
            <person name="Peter M."/>
            <person name="Pfister S."/>
            <person name="Riley R."/>
            <person name="Sitrit Y."/>
            <person name="Stielow J.B."/>
            <person name="Szollosi G."/>
            <person name="Zifcakova L."/>
            <person name="Stursova M."/>
            <person name="Spatafora J.W."/>
            <person name="Tedersoo L."/>
            <person name="Vaario L.M."/>
            <person name="Yamada A."/>
            <person name="Yan M."/>
            <person name="Wang P."/>
            <person name="Xu J."/>
            <person name="Bruns T."/>
            <person name="Baldrian P."/>
            <person name="Vilgalys R."/>
            <person name="Dunand C."/>
            <person name="Henrissat B."/>
            <person name="Grigoriev I.V."/>
            <person name="Hibbett D."/>
            <person name="Nagy L.G."/>
            <person name="Martin F.M."/>
        </authorList>
    </citation>
    <scope>NUCLEOTIDE SEQUENCE</scope>
    <source>
        <strain evidence="3">Prilba</strain>
    </source>
</reference>
<evidence type="ECO:0008006" key="5">
    <source>
        <dbReference type="Google" id="ProtNLM"/>
    </source>
</evidence>
<organism evidence="3 4">
    <name type="scientific">Russula ochroleuca</name>
    <dbReference type="NCBI Taxonomy" id="152965"/>
    <lineage>
        <taxon>Eukaryota</taxon>
        <taxon>Fungi</taxon>
        <taxon>Dikarya</taxon>
        <taxon>Basidiomycota</taxon>
        <taxon>Agaricomycotina</taxon>
        <taxon>Agaricomycetes</taxon>
        <taxon>Russulales</taxon>
        <taxon>Russulaceae</taxon>
        <taxon>Russula</taxon>
    </lineage>
</organism>
<dbReference type="PROSITE" id="PS50088">
    <property type="entry name" value="ANK_REPEAT"/>
    <property type="match status" value="1"/>
</dbReference>
<evidence type="ECO:0000313" key="4">
    <source>
        <dbReference type="Proteomes" id="UP000759537"/>
    </source>
</evidence>
<accession>A0A9P5N4Z8</accession>
<reference evidence="3" key="1">
    <citation type="submission" date="2019-10" db="EMBL/GenBank/DDBJ databases">
        <authorList>
            <consortium name="DOE Joint Genome Institute"/>
            <person name="Kuo A."/>
            <person name="Miyauchi S."/>
            <person name="Kiss E."/>
            <person name="Drula E."/>
            <person name="Kohler A."/>
            <person name="Sanchez-Garcia M."/>
            <person name="Andreopoulos B."/>
            <person name="Barry K.W."/>
            <person name="Bonito G."/>
            <person name="Buee M."/>
            <person name="Carver A."/>
            <person name="Chen C."/>
            <person name="Cichocki N."/>
            <person name="Clum A."/>
            <person name="Culley D."/>
            <person name="Crous P.W."/>
            <person name="Fauchery L."/>
            <person name="Girlanda M."/>
            <person name="Hayes R."/>
            <person name="Keri Z."/>
            <person name="LaButti K."/>
            <person name="Lipzen A."/>
            <person name="Lombard V."/>
            <person name="Magnuson J."/>
            <person name="Maillard F."/>
            <person name="Morin E."/>
            <person name="Murat C."/>
            <person name="Nolan M."/>
            <person name="Ohm R."/>
            <person name="Pangilinan J."/>
            <person name="Pereira M."/>
            <person name="Perotto S."/>
            <person name="Peter M."/>
            <person name="Riley R."/>
            <person name="Sitrit Y."/>
            <person name="Stielow B."/>
            <person name="Szollosi G."/>
            <person name="Zifcakova L."/>
            <person name="Stursova M."/>
            <person name="Spatafora J.W."/>
            <person name="Tedersoo L."/>
            <person name="Vaario L.-M."/>
            <person name="Yamada A."/>
            <person name="Yan M."/>
            <person name="Wang P."/>
            <person name="Xu J."/>
            <person name="Bruns T."/>
            <person name="Baldrian P."/>
            <person name="Vilgalys R."/>
            <person name="Henrissat B."/>
            <person name="Grigoriev I.V."/>
            <person name="Hibbett D."/>
            <person name="Nagy L.G."/>
            <person name="Martin F.M."/>
        </authorList>
    </citation>
    <scope>NUCLEOTIDE SEQUENCE</scope>
    <source>
        <strain evidence="3">Prilba</strain>
    </source>
</reference>
<dbReference type="Pfam" id="PF00023">
    <property type="entry name" value="Ank"/>
    <property type="match status" value="1"/>
</dbReference>
<dbReference type="EMBL" id="WHVB01000002">
    <property type="protein sequence ID" value="KAF8486177.1"/>
    <property type="molecule type" value="Genomic_DNA"/>
</dbReference>
<dbReference type="Proteomes" id="UP000759537">
    <property type="component" value="Unassembled WGS sequence"/>
</dbReference>
<evidence type="ECO:0000313" key="3">
    <source>
        <dbReference type="EMBL" id="KAF8486177.1"/>
    </source>
</evidence>
<dbReference type="OrthoDB" id="539213at2759"/>
<sequence>MQPRKDLLATLPVELLYEIHFNAASEALPLTCRRLHDIFKKATPTVHADYLIARYVDLPTSRRQGLITYALRFPLCTPSVLAALLERPSFPHHQHPAPSTDTGTPTANHDHYPDYGPPELPKRLFRQLSPSGAEVLPLLHFLYSSGSKSGSSVQQRMTPPDADSHDGYPLAHAVSAGAVPLVRFLLDHGASPRRRDALAVRIAIKRKDLALVRLLVEPPDAPPDERRTGKRRRLADRVQVSTEMLNLAMMCRACYIAEYLMNEKGCVPDLTTFSLLSVLKSKD</sequence>
<dbReference type="SUPFAM" id="SSF48403">
    <property type="entry name" value="Ankyrin repeat"/>
    <property type="match status" value="1"/>
</dbReference>
<name>A0A9P5N4Z8_9AGAM</name>
<feature type="repeat" description="ANK" evidence="1">
    <location>
        <begin position="165"/>
        <end position="197"/>
    </location>
</feature>